<feature type="region of interest" description="Disordered" evidence="1">
    <location>
        <begin position="246"/>
        <end position="271"/>
    </location>
</feature>
<dbReference type="InParanoid" id="A0A369JM45"/>
<evidence type="ECO:0000313" key="3">
    <source>
        <dbReference type="EMBL" id="RDB19856.1"/>
    </source>
</evidence>
<protein>
    <submittedName>
        <fullName evidence="3">Uncharacterized protein</fullName>
    </submittedName>
</protein>
<proteinExistence type="predicted"/>
<reference evidence="3" key="1">
    <citation type="submission" date="2018-04" db="EMBL/GenBank/DDBJ databases">
        <title>Whole genome sequencing of Hypsizygus marmoreus.</title>
        <authorList>
            <person name="Choi I.-G."/>
            <person name="Min B."/>
            <person name="Kim J.-G."/>
            <person name="Kim S."/>
            <person name="Oh Y.-L."/>
            <person name="Kong W.-S."/>
            <person name="Park H."/>
            <person name="Jeong J."/>
            <person name="Song E.-S."/>
        </authorList>
    </citation>
    <scope>NUCLEOTIDE SEQUENCE [LARGE SCALE GENOMIC DNA]</scope>
    <source>
        <strain evidence="3">51987-8</strain>
    </source>
</reference>
<dbReference type="OrthoDB" id="3265734at2759"/>
<dbReference type="CDD" id="cd12087">
    <property type="entry name" value="TM_EGFR-like"/>
    <property type="match status" value="1"/>
</dbReference>
<dbReference type="EMBL" id="LUEZ02000071">
    <property type="protein sequence ID" value="RDB19856.1"/>
    <property type="molecule type" value="Genomic_DNA"/>
</dbReference>
<keyword evidence="4" id="KW-1185">Reference proteome</keyword>
<feature type="compositionally biased region" description="Low complexity" evidence="1">
    <location>
        <begin position="253"/>
        <end position="271"/>
    </location>
</feature>
<feature type="transmembrane region" description="Helical" evidence="2">
    <location>
        <begin position="174"/>
        <end position="199"/>
    </location>
</feature>
<organism evidence="3 4">
    <name type="scientific">Hypsizygus marmoreus</name>
    <name type="common">White beech mushroom</name>
    <name type="synonym">Agaricus marmoreus</name>
    <dbReference type="NCBI Taxonomy" id="39966"/>
    <lineage>
        <taxon>Eukaryota</taxon>
        <taxon>Fungi</taxon>
        <taxon>Dikarya</taxon>
        <taxon>Basidiomycota</taxon>
        <taxon>Agaricomycotina</taxon>
        <taxon>Agaricomycetes</taxon>
        <taxon>Agaricomycetidae</taxon>
        <taxon>Agaricales</taxon>
        <taxon>Tricholomatineae</taxon>
        <taxon>Lyophyllaceae</taxon>
        <taxon>Hypsizygus</taxon>
    </lineage>
</organism>
<dbReference type="Gene3D" id="2.60.120.260">
    <property type="entry name" value="Galactose-binding domain-like"/>
    <property type="match status" value="1"/>
</dbReference>
<dbReference type="Proteomes" id="UP000076154">
    <property type="component" value="Unassembled WGS sequence"/>
</dbReference>
<keyword evidence="2" id="KW-0812">Transmembrane</keyword>
<name>A0A369JM45_HYPMA</name>
<sequence length="368" mass="37736">MAAQNITIDDRSPQIRYTGDWETGGGPWEYLSTTHGTTTAGSQAIVTFSGESIAVFGTIASGTLGSSGAPVTTYSIDGGTPATFVGTSYFIDVYKQLFFQSPVLPTLPEHTLVITLDHTGGNELWFDYVQVAPVSVSTTSSSQSQSQTSASQTQSTGTPTATSTGTAGGLSRGAIAGFAVAGVAIVALLGIIVFLLLVLKRRKQAGNGRGQYEEAKCKFFMSILSSYPSPGCSVLFEIEPGPSGSITPFVPGSDLPPTDPSSSTPSTTNITPYANNTPDSSTYLQQHHHSLSTAHAYPSFNSNAGSSTAGSEVGGYASAYGGYASVSGSASVSGGGRTDADAPPAYRSPLRVANAQLDLGGGTYKGGR</sequence>
<feature type="region of interest" description="Disordered" evidence="1">
    <location>
        <begin position="140"/>
        <end position="166"/>
    </location>
</feature>
<dbReference type="AlphaFoldDB" id="A0A369JM45"/>
<comment type="caution">
    <text evidence="3">The sequence shown here is derived from an EMBL/GenBank/DDBJ whole genome shotgun (WGS) entry which is preliminary data.</text>
</comment>
<keyword evidence="2" id="KW-1133">Transmembrane helix</keyword>
<accession>A0A369JM45</accession>
<keyword evidence="2" id="KW-0472">Membrane</keyword>
<evidence type="ECO:0000313" key="4">
    <source>
        <dbReference type="Proteomes" id="UP000076154"/>
    </source>
</evidence>
<feature type="compositionally biased region" description="Low complexity" evidence="1">
    <location>
        <begin position="140"/>
        <end position="165"/>
    </location>
</feature>
<evidence type="ECO:0000256" key="2">
    <source>
        <dbReference type="SAM" id="Phobius"/>
    </source>
</evidence>
<evidence type="ECO:0000256" key="1">
    <source>
        <dbReference type="SAM" id="MobiDB-lite"/>
    </source>
</evidence>
<gene>
    <name evidence="3" type="ORF">Hypma_013091</name>
</gene>